<evidence type="ECO:0000259" key="4">
    <source>
        <dbReference type="PROSITE" id="PS50937"/>
    </source>
</evidence>
<evidence type="ECO:0000313" key="5">
    <source>
        <dbReference type="EMBL" id="KAB2446141.1"/>
    </source>
</evidence>
<dbReference type="GO" id="GO:0003700">
    <property type="term" value="F:DNA-binding transcription factor activity"/>
    <property type="evidence" value="ECO:0007669"/>
    <property type="project" value="InterPro"/>
</dbReference>
<evidence type="ECO:0000313" key="6">
    <source>
        <dbReference type="Proteomes" id="UP000461739"/>
    </source>
</evidence>
<dbReference type="SUPFAM" id="SSF46955">
    <property type="entry name" value="Putative DNA-binding domain"/>
    <property type="match status" value="1"/>
</dbReference>
<evidence type="ECO:0000256" key="2">
    <source>
        <dbReference type="ARBA" id="ARBA00023125"/>
    </source>
</evidence>
<protein>
    <submittedName>
        <fullName evidence="5">MerR family transcriptional regulator</fullName>
    </submittedName>
</protein>
<dbReference type="PANTHER" id="PTHR30204">
    <property type="entry name" value="REDOX-CYCLING DRUG-SENSING TRANSCRIPTIONAL ACTIVATOR SOXR"/>
    <property type="match status" value="1"/>
</dbReference>
<dbReference type="InterPro" id="IPR047057">
    <property type="entry name" value="MerR_fam"/>
</dbReference>
<dbReference type="RefSeq" id="WP_097925080.1">
    <property type="nucleotide sequence ID" value="NZ_WBPI01000027.1"/>
</dbReference>
<dbReference type="InterPro" id="IPR000551">
    <property type="entry name" value="MerR-type_HTH_dom"/>
</dbReference>
<keyword evidence="1" id="KW-0805">Transcription regulation</keyword>
<dbReference type="Proteomes" id="UP000461739">
    <property type="component" value="Unassembled WGS sequence"/>
</dbReference>
<gene>
    <name evidence="5" type="ORF">F8165_29020</name>
</gene>
<dbReference type="GO" id="GO:0003677">
    <property type="term" value="F:DNA binding"/>
    <property type="evidence" value="ECO:0007669"/>
    <property type="project" value="UniProtKB-KW"/>
</dbReference>
<organism evidence="5 6">
    <name type="scientific">Bacillus cereus</name>
    <dbReference type="NCBI Taxonomy" id="1396"/>
    <lineage>
        <taxon>Bacteria</taxon>
        <taxon>Bacillati</taxon>
        <taxon>Bacillota</taxon>
        <taxon>Bacilli</taxon>
        <taxon>Bacillales</taxon>
        <taxon>Bacillaceae</taxon>
        <taxon>Bacillus</taxon>
        <taxon>Bacillus cereus group</taxon>
    </lineage>
</organism>
<name>A0AAN6B576_BACCE</name>
<evidence type="ECO:0000256" key="1">
    <source>
        <dbReference type="ARBA" id="ARBA00023015"/>
    </source>
</evidence>
<reference evidence="5 6" key="1">
    <citation type="submission" date="2019-10" db="EMBL/GenBank/DDBJ databases">
        <title>Bacillus from the desert of Cuatro Cinegas, Coahuila.</title>
        <authorList>
            <person name="Olmedo-Alvarez G."/>
            <person name="Saldana S."/>
            <person name="Barcelo D."/>
        </authorList>
    </citation>
    <scope>NUCLEOTIDE SEQUENCE [LARGE SCALE GENOMIC DNA]</scope>
    <source>
        <strain evidence="5 6">CH316_11T</strain>
    </source>
</reference>
<dbReference type="PROSITE" id="PS50937">
    <property type="entry name" value="HTH_MERR_2"/>
    <property type="match status" value="1"/>
</dbReference>
<dbReference type="PROSITE" id="PS00552">
    <property type="entry name" value="HTH_MERR_1"/>
    <property type="match status" value="1"/>
</dbReference>
<proteinExistence type="predicted"/>
<dbReference type="InterPro" id="IPR009061">
    <property type="entry name" value="DNA-bd_dom_put_sf"/>
</dbReference>
<dbReference type="SMART" id="SM00422">
    <property type="entry name" value="HTH_MERR"/>
    <property type="match status" value="1"/>
</dbReference>
<dbReference type="PANTHER" id="PTHR30204:SF94">
    <property type="entry name" value="HEAVY METAL-DEPENDENT TRANSCRIPTIONAL REGULATOR HI_0293-RELATED"/>
    <property type="match status" value="1"/>
</dbReference>
<dbReference type="Pfam" id="PF13411">
    <property type="entry name" value="MerR_1"/>
    <property type="match status" value="1"/>
</dbReference>
<comment type="caution">
    <text evidence="5">The sequence shown here is derived from an EMBL/GenBank/DDBJ whole genome shotgun (WGS) entry which is preliminary data.</text>
</comment>
<keyword evidence="3" id="KW-0804">Transcription</keyword>
<dbReference type="EMBL" id="WBPI01000027">
    <property type="protein sequence ID" value="KAB2446141.1"/>
    <property type="molecule type" value="Genomic_DNA"/>
</dbReference>
<evidence type="ECO:0000256" key="3">
    <source>
        <dbReference type="ARBA" id="ARBA00023163"/>
    </source>
</evidence>
<dbReference type="AlphaFoldDB" id="A0AAN6B576"/>
<sequence length="126" mass="14765">MRIGELSKETGVSQRSLRHYEDKGLLTSKRLMNGYRYFDLSAIEKVKVIQMYLQFGLNLDEIKRLICCIETNPDLYKNPSIGIIEFYEEKLTEIQRKIALLSFTKENLEKCVFSLKQKSKRTGYVS</sequence>
<dbReference type="CDD" id="cd01282">
    <property type="entry name" value="HTH_MerR-like_sg3"/>
    <property type="match status" value="1"/>
</dbReference>
<dbReference type="PRINTS" id="PR00040">
    <property type="entry name" value="HTHMERR"/>
</dbReference>
<feature type="domain" description="HTH merR-type" evidence="4">
    <location>
        <begin position="1"/>
        <end position="68"/>
    </location>
</feature>
<keyword evidence="2" id="KW-0238">DNA-binding</keyword>
<accession>A0AAN6B576</accession>
<dbReference type="Gene3D" id="1.10.1660.10">
    <property type="match status" value="1"/>
</dbReference>